<comment type="similarity">
    <text evidence="1">Belongs to the type IV zinc-finger family. Class A subfamily.</text>
</comment>
<dbReference type="CDD" id="cd00202">
    <property type="entry name" value="ZnF_GATA"/>
    <property type="match status" value="1"/>
</dbReference>
<feature type="domain" description="GATA-type" evidence="7">
    <location>
        <begin position="309"/>
        <end position="345"/>
    </location>
</feature>
<evidence type="ECO:0000259" key="7">
    <source>
        <dbReference type="PROSITE" id="PS50114"/>
    </source>
</evidence>
<comment type="caution">
    <text evidence="8">The sequence shown here is derived from an EMBL/GenBank/DDBJ whole genome shotgun (WGS) entry which is preliminary data.</text>
</comment>
<evidence type="ECO:0000256" key="1">
    <source>
        <dbReference type="ARBA" id="ARBA00005694"/>
    </source>
</evidence>
<feature type="region of interest" description="Disordered" evidence="6">
    <location>
        <begin position="98"/>
        <end position="155"/>
    </location>
</feature>
<name>A0A835YGG7_9CHLO</name>
<dbReference type="InterPro" id="IPR013088">
    <property type="entry name" value="Znf_NHR/GATA"/>
</dbReference>
<gene>
    <name evidence="8" type="ORF">HYH03_001108</name>
</gene>
<evidence type="ECO:0000256" key="2">
    <source>
        <dbReference type="ARBA" id="ARBA00022723"/>
    </source>
</evidence>
<feature type="region of interest" description="Disordered" evidence="6">
    <location>
        <begin position="266"/>
        <end position="313"/>
    </location>
</feature>
<dbReference type="PROSITE" id="PS50114">
    <property type="entry name" value="GATA_ZN_FINGER_2"/>
    <property type="match status" value="1"/>
</dbReference>
<dbReference type="Proteomes" id="UP000612055">
    <property type="component" value="Unassembled WGS sequence"/>
</dbReference>
<sequence length="364" mass="36451">MVPTPLRDCGAGASVEAVGGLAPSTDDAEPLRPASPARRTTEVAAAPASREDSFLIPSLPLHNRSQVDHDLLLPSPACAWAEGPCSLLHPVLPALPEPHLPPTSPHRPPLPATAPHTTTAPAPAPAVPSLSSGSSLDRGASAAPSSRGASAPLQGEPEVISAATLPCPMSYAYVATGPSAAVSGSTPAIPAAQAPAVKRLRLVGVPPQVAAPAPAIGASAGSAAVLEAPASTVAAAPAAAAGGARGKRRATAAAAAAAVAVMARGELSDEDTDEDYDAQEEAMGGAGRAPKRARKAPGAGGVRMPAKPPRTGVTCRNCGAKETPQWRCGPEGPRTLCNACGVRFKKGLPLAYMERKKREGRMGL</sequence>
<feature type="compositionally biased region" description="Low complexity" evidence="6">
    <location>
        <begin position="113"/>
        <end position="152"/>
    </location>
</feature>
<dbReference type="AlphaFoldDB" id="A0A835YGG7"/>
<keyword evidence="3 5" id="KW-0863">Zinc-finger</keyword>
<dbReference type="SMART" id="SM00401">
    <property type="entry name" value="ZnF_GATA"/>
    <property type="match status" value="1"/>
</dbReference>
<dbReference type="PANTHER" id="PTHR45658">
    <property type="entry name" value="GATA TRANSCRIPTION FACTOR"/>
    <property type="match status" value="1"/>
</dbReference>
<keyword evidence="4" id="KW-0862">Zinc</keyword>
<dbReference type="PANTHER" id="PTHR45658:SF122">
    <property type="entry name" value="GATA ZINC FINGER DOMAIN-CONTAINING PROTEIN 6"/>
    <property type="match status" value="1"/>
</dbReference>
<dbReference type="Gene3D" id="3.30.50.10">
    <property type="entry name" value="Erythroid Transcription Factor GATA-1, subunit A"/>
    <property type="match status" value="1"/>
</dbReference>
<evidence type="ECO:0000256" key="6">
    <source>
        <dbReference type="SAM" id="MobiDB-lite"/>
    </source>
</evidence>
<accession>A0A835YGG7</accession>
<protein>
    <recommendedName>
        <fullName evidence="7">GATA-type domain-containing protein</fullName>
    </recommendedName>
</protein>
<proteinExistence type="inferred from homology"/>
<organism evidence="8 9">
    <name type="scientific">Edaphochlamys debaryana</name>
    <dbReference type="NCBI Taxonomy" id="47281"/>
    <lineage>
        <taxon>Eukaryota</taxon>
        <taxon>Viridiplantae</taxon>
        <taxon>Chlorophyta</taxon>
        <taxon>core chlorophytes</taxon>
        <taxon>Chlorophyceae</taxon>
        <taxon>CS clade</taxon>
        <taxon>Chlamydomonadales</taxon>
        <taxon>Chlamydomonadales incertae sedis</taxon>
        <taxon>Edaphochlamys</taxon>
    </lineage>
</organism>
<feature type="compositionally biased region" description="Acidic residues" evidence="6">
    <location>
        <begin position="268"/>
        <end position="280"/>
    </location>
</feature>
<feature type="compositionally biased region" description="Pro residues" evidence="6">
    <location>
        <begin position="98"/>
        <end position="112"/>
    </location>
</feature>
<dbReference type="Pfam" id="PF00320">
    <property type="entry name" value="GATA"/>
    <property type="match status" value="1"/>
</dbReference>
<feature type="region of interest" description="Disordered" evidence="6">
    <location>
        <begin position="17"/>
        <end position="49"/>
    </location>
</feature>
<dbReference type="GO" id="GO:0006355">
    <property type="term" value="P:regulation of DNA-templated transcription"/>
    <property type="evidence" value="ECO:0007669"/>
    <property type="project" value="InterPro"/>
</dbReference>
<reference evidence="8" key="1">
    <citation type="journal article" date="2020" name="bioRxiv">
        <title>Comparative genomics of Chlamydomonas.</title>
        <authorList>
            <person name="Craig R.J."/>
            <person name="Hasan A.R."/>
            <person name="Ness R.W."/>
            <person name="Keightley P.D."/>
        </authorList>
    </citation>
    <scope>NUCLEOTIDE SEQUENCE</scope>
    <source>
        <strain evidence="8">CCAP 11/70</strain>
    </source>
</reference>
<dbReference type="EMBL" id="JAEHOE010000002">
    <property type="protein sequence ID" value="KAG2501314.1"/>
    <property type="molecule type" value="Genomic_DNA"/>
</dbReference>
<dbReference type="SUPFAM" id="SSF57716">
    <property type="entry name" value="Glucocorticoid receptor-like (DNA-binding domain)"/>
    <property type="match status" value="1"/>
</dbReference>
<dbReference type="OrthoDB" id="544569at2759"/>
<dbReference type="InterPro" id="IPR051140">
    <property type="entry name" value="GATA_TF"/>
</dbReference>
<keyword evidence="2" id="KW-0479">Metal-binding</keyword>
<evidence type="ECO:0000256" key="5">
    <source>
        <dbReference type="PROSITE-ProRule" id="PRU00094"/>
    </source>
</evidence>
<evidence type="ECO:0000313" key="9">
    <source>
        <dbReference type="Proteomes" id="UP000612055"/>
    </source>
</evidence>
<dbReference type="GO" id="GO:0043565">
    <property type="term" value="F:sequence-specific DNA binding"/>
    <property type="evidence" value="ECO:0007669"/>
    <property type="project" value="InterPro"/>
</dbReference>
<dbReference type="GO" id="GO:0008270">
    <property type="term" value="F:zinc ion binding"/>
    <property type="evidence" value="ECO:0007669"/>
    <property type="project" value="UniProtKB-KW"/>
</dbReference>
<evidence type="ECO:0000313" key="8">
    <source>
        <dbReference type="EMBL" id="KAG2501314.1"/>
    </source>
</evidence>
<evidence type="ECO:0000256" key="3">
    <source>
        <dbReference type="ARBA" id="ARBA00022771"/>
    </source>
</evidence>
<keyword evidence="9" id="KW-1185">Reference proteome</keyword>
<dbReference type="InterPro" id="IPR000679">
    <property type="entry name" value="Znf_GATA"/>
</dbReference>
<evidence type="ECO:0000256" key="4">
    <source>
        <dbReference type="ARBA" id="ARBA00022833"/>
    </source>
</evidence>